<dbReference type="RefSeq" id="WP_377542209.1">
    <property type="nucleotide sequence ID" value="NZ_JBHSBN010000002.1"/>
</dbReference>
<organism evidence="2 3">
    <name type="scientific">Micromonospora zhanjiangensis</name>
    <dbReference type="NCBI Taxonomy" id="1522057"/>
    <lineage>
        <taxon>Bacteria</taxon>
        <taxon>Bacillati</taxon>
        <taxon>Actinomycetota</taxon>
        <taxon>Actinomycetes</taxon>
        <taxon>Micromonosporales</taxon>
        <taxon>Micromonosporaceae</taxon>
        <taxon>Micromonospora</taxon>
    </lineage>
</organism>
<reference evidence="3" key="1">
    <citation type="journal article" date="2019" name="Int. J. Syst. Evol. Microbiol.">
        <title>The Global Catalogue of Microorganisms (GCM) 10K type strain sequencing project: providing services to taxonomists for standard genome sequencing and annotation.</title>
        <authorList>
            <consortium name="The Broad Institute Genomics Platform"/>
            <consortium name="The Broad Institute Genome Sequencing Center for Infectious Disease"/>
            <person name="Wu L."/>
            <person name="Ma J."/>
        </authorList>
    </citation>
    <scope>NUCLEOTIDE SEQUENCE [LARGE SCALE GENOMIC DNA]</scope>
    <source>
        <strain evidence="3">2902at01</strain>
    </source>
</reference>
<evidence type="ECO:0000256" key="1">
    <source>
        <dbReference type="SAM" id="Phobius"/>
    </source>
</evidence>
<comment type="caution">
    <text evidence="2">The sequence shown here is derived from an EMBL/GenBank/DDBJ whole genome shotgun (WGS) entry which is preliminary data.</text>
</comment>
<proteinExistence type="predicted"/>
<keyword evidence="1" id="KW-1133">Transmembrane helix</keyword>
<feature type="transmembrane region" description="Helical" evidence="1">
    <location>
        <begin position="118"/>
        <end position="134"/>
    </location>
</feature>
<evidence type="ECO:0000313" key="3">
    <source>
        <dbReference type="Proteomes" id="UP001595868"/>
    </source>
</evidence>
<evidence type="ECO:0000313" key="2">
    <source>
        <dbReference type="EMBL" id="MFC4105208.1"/>
    </source>
</evidence>
<feature type="transmembrane region" description="Helical" evidence="1">
    <location>
        <begin position="68"/>
        <end position="88"/>
    </location>
</feature>
<protein>
    <submittedName>
        <fullName evidence="2">Uncharacterized protein</fullName>
    </submittedName>
</protein>
<feature type="transmembrane region" description="Helical" evidence="1">
    <location>
        <begin position="94"/>
        <end position="111"/>
    </location>
</feature>
<keyword evidence="3" id="KW-1185">Reference proteome</keyword>
<sequence>MLLGVLVAWFGLVRTPIPTAVEEGKATIPLWRMTAMGAASLPVLALSSPLADLELVATRRLRSMQRRYLAGLSGVCAVTYLALCAIVLHPSVVVIIARSWVAWFGLALVAGAALGWRLAWALPSAVAVVLWYWGYSGHERYQWWEFSARPHDDLPSLVLSIALLAAGLTAYAATPWRRRFWAFVMPRRRR</sequence>
<feature type="transmembrane region" description="Helical" evidence="1">
    <location>
        <begin position="154"/>
        <end position="173"/>
    </location>
</feature>
<name>A0ABV8KGQ0_9ACTN</name>
<gene>
    <name evidence="2" type="ORF">ACFOX0_04530</name>
</gene>
<keyword evidence="1" id="KW-0812">Transmembrane</keyword>
<dbReference type="Proteomes" id="UP001595868">
    <property type="component" value="Unassembled WGS sequence"/>
</dbReference>
<keyword evidence="1" id="KW-0472">Membrane</keyword>
<accession>A0ABV8KGQ0</accession>
<dbReference type="EMBL" id="JBHSBN010000002">
    <property type="protein sequence ID" value="MFC4105208.1"/>
    <property type="molecule type" value="Genomic_DNA"/>
</dbReference>